<evidence type="ECO:0000256" key="1">
    <source>
        <dbReference type="SAM" id="MobiDB-lite"/>
    </source>
</evidence>
<proteinExistence type="predicted"/>
<dbReference type="SUPFAM" id="SSF56399">
    <property type="entry name" value="ADP-ribosylation"/>
    <property type="match status" value="1"/>
</dbReference>
<feature type="domain" description="ADP ribosyltransferase" evidence="2">
    <location>
        <begin position="69"/>
        <end position="242"/>
    </location>
</feature>
<reference evidence="3" key="1">
    <citation type="journal article" date="2020" name="Nature">
        <title>Giant virus diversity and host interactions through global metagenomics.</title>
        <authorList>
            <person name="Schulz F."/>
            <person name="Roux S."/>
            <person name="Paez-Espino D."/>
            <person name="Jungbluth S."/>
            <person name="Walsh D.A."/>
            <person name="Denef V.J."/>
            <person name="McMahon K.D."/>
            <person name="Konstantinidis K.T."/>
            <person name="Eloe-Fadrosh E.A."/>
            <person name="Kyrpides N.C."/>
            <person name="Woyke T."/>
        </authorList>
    </citation>
    <scope>NUCLEOTIDE SEQUENCE</scope>
    <source>
        <strain evidence="3">GVMAG-S-3300013014-136</strain>
    </source>
</reference>
<name>A0A6C0KQ68_9ZZZZ</name>
<organism evidence="3">
    <name type="scientific">viral metagenome</name>
    <dbReference type="NCBI Taxonomy" id="1070528"/>
    <lineage>
        <taxon>unclassified sequences</taxon>
        <taxon>metagenomes</taxon>
        <taxon>organismal metagenomes</taxon>
    </lineage>
</organism>
<sequence>MSKPLKKGGKKSPMKQSQCKKGGKKSPSKKEKKSLEHESGKSLFEYYQKMKANQHSVKFRFGDQFAEQALQSQKSNILAYPEKIKQAIREYTFTSSINKEIYNASVSGDLFAANLSSKSKNLILYLDTAIRNSSEYKDDFTFRPYDIKVYKGIKIMGNPDIIDYTVFTNFKQPEKQTGDSEFFEAGYMSTSTNIDNALRFSGDNCCLLEIIVPKDAPAMRIPEELASHGEEDEVLLPRNGKFVKSKPNSFINYYTTDTRDEYMRLIKKTNPALEGMTWDDVIVKQMIVKHYTFVPDFTLNLNVTAGVAIPNISLGETGDSLFTSNAQFQELALA</sequence>
<feature type="region of interest" description="Disordered" evidence="1">
    <location>
        <begin position="1"/>
        <end position="38"/>
    </location>
</feature>
<dbReference type="Pfam" id="PF03496">
    <property type="entry name" value="ADPrib_exo_Tox"/>
    <property type="match status" value="1"/>
</dbReference>
<dbReference type="Gene3D" id="3.90.176.10">
    <property type="entry name" value="Toxin ADP-ribosyltransferase, Chain A, domain 1"/>
    <property type="match status" value="1"/>
</dbReference>
<dbReference type="InterPro" id="IPR003540">
    <property type="entry name" value="ADP-ribosyltransferase"/>
</dbReference>
<dbReference type="GO" id="GO:0005576">
    <property type="term" value="C:extracellular region"/>
    <property type="evidence" value="ECO:0007669"/>
    <property type="project" value="InterPro"/>
</dbReference>
<protein>
    <recommendedName>
        <fullName evidence="2">ADP ribosyltransferase domain-containing protein</fullName>
    </recommendedName>
</protein>
<dbReference type="PROSITE" id="PS51996">
    <property type="entry name" value="TR_MART"/>
    <property type="match status" value="1"/>
</dbReference>
<dbReference type="EMBL" id="MN740962">
    <property type="protein sequence ID" value="QHU20112.1"/>
    <property type="molecule type" value="Genomic_DNA"/>
</dbReference>
<dbReference type="AlphaFoldDB" id="A0A6C0KQ68"/>
<accession>A0A6C0KQ68</accession>
<feature type="compositionally biased region" description="Basic residues" evidence="1">
    <location>
        <begin position="21"/>
        <end position="32"/>
    </location>
</feature>
<evidence type="ECO:0000259" key="2">
    <source>
        <dbReference type="Pfam" id="PF03496"/>
    </source>
</evidence>
<evidence type="ECO:0000313" key="3">
    <source>
        <dbReference type="EMBL" id="QHU20112.1"/>
    </source>
</evidence>
<feature type="compositionally biased region" description="Basic residues" evidence="1">
    <location>
        <begin position="1"/>
        <end position="13"/>
    </location>
</feature>